<dbReference type="CDD" id="cd01639">
    <property type="entry name" value="IMPase"/>
    <property type="match status" value="1"/>
</dbReference>
<name>A0ABY4ZZ43_9CAUL</name>
<dbReference type="EC" id="3.1.3.25" evidence="7"/>
<sequence>MTEPSPLLQTMIRAARAAGDRLKQDFAEIATLEIQHKNGPADPFTIADVRAEQTVKSILSEAYPDYGFLGEEGGLVEGADPANTWICDPLDGTANFLIGLPIWAVNIGLQCDGEIVAGVTYVPMQGELFRAEAGKGAYLNDVRIHVSERQGLEQAILSVGVPFMGKLRQEQFHAEMQRLTPKVGGVRRLGAGAVDMAYVACGRFDAYWEQSVSAWDMAAGAVIVREAGGVVTDTLGRDLDVQNGTVLATTPQLLDTLLHELRPVDAI</sequence>
<dbReference type="InterPro" id="IPR022337">
    <property type="entry name" value="Inositol_monophosphatase_SuhB"/>
</dbReference>
<evidence type="ECO:0000256" key="4">
    <source>
        <dbReference type="ARBA" id="ARBA00022723"/>
    </source>
</evidence>
<evidence type="ECO:0000256" key="5">
    <source>
        <dbReference type="ARBA" id="ARBA00022801"/>
    </source>
</evidence>
<comment type="catalytic activity">
    <reaction evidence="1 7">
        <text>a myo-inositol phosphate + H2O = myo-inositol + phosphate</text>
        <dbReference type="Rhea" id="RHEA:24056"/>
        <dbReference type="ChEBI" id="CHEBI:15377"/>
        <dbReference type="ChEBI" id="CHEBI:17268"/>
        <dbReference type="ChEBI" id="CHEBI:43474"/>
        <dbReference type="ChEBI" id="CHEBI:84139"/>
        <dbReference type="EC" id="3.1.3.25"/>
    </reaction>
</comment>
<organism evidence="8 9">
    <name type="scientific">Caulobacter segnis</name>
    <dbReference type="NCBI Taxonomy" id="88688"/>
    <lineage>
        <taxon>Bacteria</taxon>
        <taxon>Pseudomonadati</taxon>
        <taxon>Pseudomonadota</taxon>
        <taxon>Alphaproteobacteria</taxon>
        <taxon>Caulobacterales</taxon>
        <taxon>Caulobacteraceae</taxon>
        <taxon>Caulobacter</taxon>
    </lineage>
</organism>
<comment type="cofactor">
    <cofactor evidence="2 7">
        <name>Mg(2+)</name>
        <dbReference type="ChEBI" id="CHEBI:18420"/>
    </cofactor>
</comment>
<evidence type="ECO:0000256" key="2">
    <source>
        <dbReference type="ARBA" id="ARBA00001946"/>
    </source>
</evidence>
<dbReference type="PANTHER" id="PTHR20854:SF4">
    <property type="entry name" value="INOSITOL-1-MONOPHOSPHATASE-RELATED"/>
    <property type="match status" value="1"/>
</dbReference>
<dbReference type="InterPro" id="IPR000760">
    <property type="entry name" value="Inositol_monophosphatase-like"/>
</dbReference>
<proteinExistence type="inferred from homology"/>
<evidence type="ECO:0000256" key="1">
    <source>
        <dbReference type="ARBA" id="ARBA00001033"/>
    </source>
</evidence>
<dbReference type="PROSITE" id="PS00630">
    <property type="entry name" value="IMP_2"/>
    <property type="match status" value="1"/>
</dbReference>
<dbReference type="Pfam" id="PF00459">
    <property type="entry name" value="Inositol_P"/>
    <property type="match status" value="1"/>
</dbReference>
<dbReference type="Gene3D" id="3.30.540.10">
    <property type="entry name" value="Fructose-1,6-Bisphosphatase, subunit A, domain 1"/>
    <property type="match status" value="1"/>
</dbReference>
<dbReference type="EMBL" id="CP096040">
    <property type="protein sequence ID" value="USQ97968.1"/>
    <property type="molecule type" value="Genomic_DNA"/>
</dbReference>
<accession>A0ABY4ZZ43</accession>
<dbReference type="Proteomes" id="UP001057520">
    <property type="component" value="Chromosome"/>
</dbReference>
<dbReference type="SUPFAM" id="SSF56655">
    <property type="entry name" value="Carbohydrate phosphatase"/>
    <property type="match status" value="1"/>
</dbReference>
<dbReference type="PRINTS" id="PR01959">
    <property type="entry name" value="SBIMPHPHTASE"/>
</dbReference>
<dbReference type="InterPro" id="IPR033942">
    <property type="entry name" value="IMPase"/>
</dbReference>
<keyword evidence="6 7" id="KW-0460">Magnesium</keyword>
<reference evidence="8 9" key="1">
    <citation type="submission" date="2022-04" db="EMBL/GenBank/DDBJ databases">
        <title>Genome sequence of soybean root-associated Caulobacter segnis RL271.</title>
        <authorList>
            <person name="Longley R."/>
            <person name="Bonito G."/>
            <person name="Trigodet F."/>
            <person name="Crosson S."/>
            <person name="Fiebig A."/>
        </authorList>
    </citation>
    <scope>NUCLEOTIDE SEQUENCE [LARGE SCALE GENOMIC DNA]</scope>
    <source>
        <strain evidence="8 9">RL271</strain>
    </source>
</reference>
<protein>
    <recommendedName>
        <fullName evidence="7">Inositol-1-monophosphatase</fullName>
        <ecNumber evidence="7">3.1.3.25</ecNumber>
    </recommendedName>
</protein>
<dbReference type="PRINTS" id="PR00377">
    <property type="entry name" value="IMPHPHTASES"/>
</dbReference>
<keyword evidence="9" id="KW-1185">Reference proteome</keyword>
<dbReference type="Gene3D" id="3.40.190.80">
    <property type="match status" value="1"/>
</dbReference>
<dbReference type="InterPro" id="IPR020550">
    <property type="entry name" value="Inositol_monophosphatase_CS"/>
</dbReference>
<evidence type="ECO:0000256" key="3">
    <source>
        <dbReference type="ARBA" id="ARBA00009759"/>
    </source>
</evidence>
<evidence type="ECO:0000256" key="7">
    <source>
        <dbReference type="RuleBase" id="RU364068"/>
    </source>
</evidence>
<evidence type="ECO:0000256" key="6">
    <source>
        <dbReference type="ARBA" id="ARBA00022842"/>
    </source>
</evidence>
<evidence type="ECO:0000313" key="8">
    <source>
        <dbReference type="EMBL" id="USQ97968.1"/>
    </source>
</evidence>
<keyword evidence="4 7" id="KW-0479">Metal-binding</keyword>
<dbReference type="PANTHER" id="PTHR20854">
    <property type="entry name" value="INOSITOL MONOPHOSPHATASE"/>
    <property type="match status" value="1"/>
</dbReference>
<keyword evidence="5 7" id="KW-0378">Hydrolase</keyword>
<comment type="similarity">
    <text evidence="3 7">Belongs to the inositol monophosphatase superfamily.</text>
</comment>
<evidence type="ECO:0000313" key="9">
    <source>
        <dbReference type="Proteomes" id="UP001057520"/>
    </source>
</evidence>
<gene>
    <name evidence="8" type="ORF">MZV50_10680</name>
</gene>